<name>A0A3R8YL72_9BURK</name>
<dbReference type="EMBL" id="RSED01000017">
    <property type="protein sequence ID" value="RRS02945.1"/>
    <property type="molecule type" value="Genomic_DNA"/>
</dbReference>
<evidence type="ECO:0000313" key="11">
    <source>
        <dbReference type="Proteomes" id="UP000269265"/>
    </source>
</evidence>
<evidence type="ECO:0000256" key="3">
    <source>
        <dbReference type="ARBA" id="ARBA00022448"/>
    </source>
</evidence>
<evidence type="ECO:0000259" key="9">
    <source>
        <dbReference type="PROSITE" id="PS50928"/>
    </source>
</evidence>
<evidence type="ECO:0000256" key="8">
    <source>
        <dbReference type="RuleBase" id="RU363032"/>
    </source>
</evidence>
<evidence type="ECO:0000256" key="2">
    <source>
        <dbReference type="ARBA" id="ARBA00007069"/>
    </source>
</evidence>
<dbReference type="PANTHER" id="PTHR43848:SF2">
    <property type="entry name" value="PUTRESCINE TRANSPORT SYSTEM PERMEASE PROTEIN POTI"/>
    <property type="match status" value="1"/>
</dbReference>
<gene>
    <name evidence="10" type="ORF">EIP75_18275</name>
</gene>
<dbReference type="OrthoDB" id="9782004at2"/>
<dbReference type="InterPro" id="IPR051789">
    <property type="entry name" value="Bact_Polyamine_Transport"/>
</dbReference>
<feature type="transmembrane region" description="Helical" evidence="8">
    <location>
        <begin position="193"/>
        <end position="214"/>
    </location>
</feature>
<keyword evidence="11" id="KW-1185">Reference proteome</keyword>
<feature type="transmembrane region" description="Helical" evidence="8">
    <location>
        <begin position="155"/>
        <end position="172"/>
    </location>
</feature>
<sequence length="285" mass="30720">MLRAARRADADRRPWTFYALAAVFSAYALFLYSPMLCMYVLSFQGPQGALSFPMRGVSLYWFHQLWEGSTGDIAGAVQRSIPLALIVTIVTVVFSVAAGLGFRKQVKGSSAIFYAVIIALTAPGYILGIGIGLMFNLFGWPTNWYSSALGSQLSWTLPFGVLITFAVFGRFNPAYEEAARDLGATPAQTLRMVVLPILLPGIIAIALFGFTLSYDEFARTLQTTGPSNTVPIEIWSMTQNVTSPSIYALGTVTTGISFLIIGLALGAIALIQHRRNAGGGGHHGH</sequence>
<protein>
    <submittedName>
        <fullName evidence="10">ABC transporter permease</fullName>
    </submittedName>
</protein>
<evidence type="ECO:0000256" key="6">
    <source>
        <dbReference type="ARBA" id="ARBA00022989"/>
    </source>
</evidence>
<organism evidence="10 11">
    <name type="scientific">Aquabacterium soli</name>
    <dbReference type="NCBI Taxonomy" id="2493092"/>
    <lineage>
        <taxon>Bacteria</taxon>
        <taxon>Pseudomonadati</taxon>
        <taxon>Pseudomonadota</taxon>
        <taxon>Betaproteobacteria</taxon>
        <taxon>Burkholderiales</taxon>
        <taxon>Aquabacterium</taxon>
    </lineage>
</organism>
<accession>A0A3R8YL72</accession>
<dbReference type="PANTHER" id="PTHR43848">
    <property type="entry name" value="PUTRESCINE TRANSPORT SYSTEM PERMEASE PROTEIN POTI"/>
    <property type="match status" value="1"/>
</dbReference>
<feature type="transmembrane region" description="Helical" evidence="8">
    <location>
        <begin position="15"/>
        <end position="41"/>
    </location>
</feature>
<evidence type="ECO:0000256" key="1">
    <source>
        <dbReference type="ARBA" id="ARBA00004651"/>
    </source>
</evidence>
<dbReference type="SUPFAM" id="SSF161098">
    <property type="entry name" value="MetI-like"/>
    <property type="match status" value="1"/>
</dbReference>
<feature type="domain" description="ABC transmembrane type-1" evidence="9">
    <location>
        <begin position="77"/>
        <end position="269"/>
    </location>
</feature>
<comment type="similarity">
    <text evidence="2">Belongs to the binding-protein-dependent transport system permease family. CysTW subfamily.</text>
</comment>
<dbReference type="CDD" id="cd06261">
    <property type="entry name" value="TM_PBP2"/>
    <property type="match status" value="1"/>
</dbReference>
<dbReference type="GO" id="GO:0055085">
    <property type="term" value="P:transmembrane transport"/>
    <property type="evidence" value="ECO:0007669"/>
    <property type="project" value="InterPro"/>
</dbReference>
<evidence type="ECO:0000256" key="4">
    <source>
        <dbReference type="ARBA" id="ARBA00022475"/>
    </source>
</evidence>
<dbReference type="InterPro" id="IPR000515">
    <property type="entry name" value="MetI-like"/>
</dbReference>
<comment type="caution">
    <text evidence="10">The sequence shown here is derived from an EMBL/GenBank/DDBJ whole genome shotgun (WGS) entry which is preliminary data.</text>
</comment>
<comment type="subcellular location">
    <subcellularLocation>
        <location evidence="1 8">Cell membrane</location>
        <topology evidence="1 8">Multi-pass membrane protein</topology>
    </subcellularLocation>
</comment>
<dbReference type="AlphaFoldDB" id="A0A3R8YL72"/>
<keyword evidence="7 8" id="KW-0472">Membrane</keyword>
<feature type="transmembrane region" description="Helical" evidence="8">
    <location>
        <begin position="246"/>
        <end position="271"/>
    </location>
</feature>
<feature type="transmembrane region" description="Helical" evidence="8">
    <location>
        <begin position="112"/>
        <end position="135"/>
    </location>
</feature>
<reference evidence="10 11" key="1">
    <citation type="submission" date="2018-12" db="EMBL/GenBank/DDBJ databases">
        <title>The whole draft genome of Aquabacterium sp. SJQ9.</title>
        <authorList>
            <person name="Sun L."/>
            <person name="Gao X."/>
            <person name="Chen W."/>
            <person name="Huang K."/>
        </authorList>
    </citation>
    <scope>NUCLEOTIDE SEQUENCE [LARGE SCALE GENOMIC DNA]</scope>
    <source>
        <strain evidence="10 11">SJQ9</strain>
    </source>
</reference>
<dbReference type="PROSITE" id="PS50928">
    <property type="entry name" value="ABC_TM1"/>
    <property type="match status" value="1"/>
</dbReference>
<dbReference type="Pfam" id="PF00528">
    <property type="entry name" value="BPD_transp_1"/>
    <property type="match status" value="1"/>
</dbReference>
<evidence type="ECO:0000256" key="7">
    <source>
        <dbReference type="ARBA" id="ARBA00023136"/>
    </source>
</evidence>
<feature type="transmembrane region" description="Helical" evidence="8">
    <location>
        <begin position="81"/>
        <end position="100"/>
    </location>
</feature>
<dbReference type="Proteomes" id="UP000269265">
    <property type="component" value="Unassembled WGS sequence"/>
</dbReference>
<evidence type="ECO:0000256" key="5">
    <source>
        <dbReference type="ARBA" id="ARBA00022692"/>
    </source>
</evidence>
<dbReference type="InterPro" id="IPR035906">
    <property type="entry name" value="MetI-like_sf"/>
</dbReference>
<proteinExistence type="inferred from homology"/>
<keyword evidence="4" id="KW-1003">Cell membrane</keyword>
<dbReference type="GO" id="GO:0005886">
    <property type="term" value="C:plasma membrane"/>
    <property type="evidence" value="ECO:0007669"/>
    <property type="project" value="UniProtKB-SubCell"/>
</dbReference>
<keyword evidence="3 8" id="KW-0813">Transport</keyword>
<keyword evidence="6 8" id="KW-1133">Transmembrane helix</keyword>
<evidence type="ECO:0000313" key="10">
    <source>
        <dbReference type="EMBL" id="RRS02945.1"/>
    </source>
</evidence>
<keyword evidence="5 8" id="KW-0812">Transmembrane</keyword>
<dbReference type="Gene3D" id="1.10.3720.10">
    <property type="entry name" value="MetI-like"/>
    <property type="match status" value="1"/>
</dbReference>